<evidence type="ECO:0000313" key="7">
    <source>
        <dbReference type="EMBL" id="QCP10539.1"/>
    </source>
</evidence>
<dbReference type="CDD" id="cd03230">
    <property type="entry name" value="ABC_DR_subfamily_A"/>
    <property type="match status" value="1"/>
</dbReference>
<dbReference type="Gene3D" id="3.40.50.300">
    <property type="entry name" value="P-loop containing nucleotide triphosphate hydrolases"/>
    <property type="match status" value="1"/>
</dbReference>
<evidence type="ECO:0000256" key="2">
    <source>
        <dbReference type="ARBA" id="ARBA00022475"/>
    </source>
</evidence>
<evidence type="ECO:0000313" key="9">
    <source>
        <dbReference type="Proteomes" id="UP000584325"/>
    </source>
</evidence>
<evidence type="ECO:0000313" key="6">
    <source>
        <dbReference type="EMBL" id="MBB3221378.1"/>
    </source>
</evidence>
<dbReference type="PROSITE" id="PS50893">
    <property type="entry name" value="ABC_TRANSPORTER_2"/>
    <property type="match status" value="1"/>
</dbReference>
<dbReference type="PANTHER" id="PTHR42939">
    <property type="entry name" value="ABC TRANSPORTER ATP-BINDING PROTEIN ALBC-RELATED"/>
    <property type="match status" value="1"/>
</dbReference>
<dbReference type="PANTHER" id="PTHR42939:SF1">
    <property type="entry name" value="ABC TRANSPORTER ATP-BINDING PROTEIN ALBC-RELATED"/>
    <property type="match status" value="1"/>
</dbReference>
<evidence type="ECO:0000259" key="5">
    <source>
        <dbReference type="PROSITE" id="PS50893"/>
    </source>
</evidence>
<dbReference type="InterPro" id="IPR003593">
    <property type="entry name" value="AAA+_ATPase"/>
</dbReference>
<organism evidence="6 9">
    <name type="scientific">Pseudoduganella umbonata</name>
    <dbReference type="NCBI Taxonomy" id="864828"/>
    <lineage>
        <taxon>Bacteria</taxon>
        <taxon>Pseudomonadati</taxon>
        <taxon>Pseudomonadota</taxon>
        <taxon>Betaproteobacteria</taxon>
        <taxon>Burkholderiales</taxon>
        <taxon>Oxalobacteraceae</taxon>
        <taxon>Telluria group</taxon>
        <taxon>Pseudoduganella</taxon>
    </lineage>
</organism>
<dbReference type="SMART" id="SM00382">
    <property type="entry name" value="AAA"/>
    <property type="match status" value="1"/>
</dbReference>
<gene>
    <name evidence="7" type="ORF">FCL38_08920</name>
    <name evidence="6" type="ORF">FHS02_002185</name>
</gene>
<dbReference type="OrthoDB" id="9804819at2"/>
<accession>A0A4P8HL81</accession>
<evidence type="ECO:0000256" key="4">
    <source>
        <dbReference type="ARBA" id="ARBA00022840"/>
    </source>
</evidence>
<dbReference type="PROSITE" id="PS00211">
    <property type="entry name" value="ABC_TRANSPORTER_1"/>
    <property type="match status" value="1"/>
</dbReference>
<dbReference type="AlphaFoldDB" id="A0A4P8HL81"/>
<dbReference type="GO" id="GO:0016887">
    <property type="term" value="F:ATP hydrolysis activity"/>
    <property type="evidence" value="ECO:0007669"/>
    <property type="project" value="InterPro"/>
</dbReference>
<proteinExistence type="predicted"/>
<dbReference type="InterPro" id="IPR017871">
    <property type="entry name" value="ABC_transporter-like_CS"/>
</dbReference>
<dbReference type="EMBL" id="JACHXS010000003">
    <property type="protein sequence ID" value="MBB3221378.1"/>
    <property type="molecule type" value="Genomic_DNA"/>
</dbReference>
<dbReference type="Pfam" id="PF00005">
    <property type="entry name" value="ABC_tran"/>
    <property type="match status" value="1"/>
</dbReference>
<dbReference type="SUPFAM" id="SSF52540">
    <property type="entry name" value="P-loop containing nucleoside triphosphate hydrolases"/>
    <property type="match status" value="1"/>
</dbReference>
<dbReference type="InterPro" id="IPR003439">
    <property type="entry name" value="ABC_transporter-like_ATP-bd"/>
</dbReference>
<dbReference type="EMBL" id="CP040017">
    <property type="protein sequence ID" value="QCP10539.1"/>
    <property type="molecule type" value="Genomic_DNA"/>
</dbReference>
<keyword evidence="8" id="KW-1185">Reference proteome</keyword>
<sequence>MISSVVAMEGVARSFGGRGVLAGIDWQIGSGAVIGLLGRNGAGKSTLIECMLGLREVDGGRITLFGEPAGDLSAATRARIGYVPQKSDLFDWLTPDQLLAYFRTLYPRWNDYKVENLLARWGFDPATRRQRISSLSGGQQQRLSIIRALAPDPDLLVLDEPVASLDPVGRRDFLHELVDDVIDRGTTVLFSTHILSDLQRIAIDVAFLKDGRIALQAPLDDLLEGTRRVSGDPKALATLRLDQELGRVRHDNGAFSIVARLSAQESIRLLASPGVRLDPVSLEDLFEEVTR</sequence>
<feature type="domain" description="ABC transporter" evidence="5">
    <location>
        <begin position="6"/>
        <end position="235"/>
    </location>
</feature>
<keyword evidence="4 6" id="KW-0067">ATP-binding</keyword>
<keyword evidence="2" id="KW-0472">Membrane</keyword>
<evidence type="ECO:0000313" key="8">
    <source>
        <dbReference type="Proteomes" id="UP000298763"/>
    </source>
</evidence>
<protein>
    <submittedName>
        <fullName evidence="7">ABC transporter ATP-binding protein</fullName>
    </submittedName>
    <submittedName>
        <fullName evidence="6">ABC-2 type transport system ATP-binding protein</fullName>
    </submittedName>
</protein>
<dbReference type="GO" id="GO:0005524">
    <property type="term" value="F:ATP binding"/>
    <property type="evidence" value="ECO:0007669"/>
    <property type="project" value="UniProtKB-KW"/>
</dbReference>
<keyword evidence="3" id="KW-0547">Nucleotide-binding</keyword>
<evidence type="ECO:0000256" key="3">
    <source>
        <dbReference type="ARBA" id="ARBA00022741"/>
    </source>
</evidence>
<evidence type="ECO:0000256" key="1">
    <source>
        <dbReference type="ARBA" id="ARBA00022448"/>
    </source>
</evidence>
<keyword evidence="1" id="KW-0813">Transport</keyword>
<dbReference type="RefSeq" id="WP_137313422.1">
    <property type="nucleotide sequence ID" value="NZ_CP040017.1"/>
</dbReference>
<reference evidence="7 8" key="1">
    <citation type="submission" date="2019-05" db="EMBL/GenBank/DDBJ databases">
        <title>Draft Genome Sequences of Six Type Strains of the Genus Massilia.</title>
        <authorList>
            <person name="Miess H."/>
            <person name="Frediansyhah A."/>
            <person name="Gross H."/>
        </authorList>
    </citation>
    <scope>NUCLEOTIDE SEQUENCE [LARGE SCALE GENOMIC DNA]</scope>
    <source>
        <strain evidence="7 8">DSMZ 26121</strain>
    </source>
</reference>
<keyword evidence="2" id="KW-1003">Cell membrane</keyword>
<reference evidence="6 9" key="2">
    <citation type="submission" date="2020-08" db="EMBL/GenBank/DDBJ databases">
        <title>Genomic Encyclopedia of Type Strains, Phase III (KMG-III): the genomes of soil and plant-associated and newly described type strains.</title>
        <authorList>
            <person name="Whitman W."/>
        </authorList>
    </citation>
    <scope>NUCLEOTIDE SEQUENCE [LARGE SCALE GENOMIC DNA]</scope>
    <source>
        <strain evidence="6 9">CECT 7753</strain>
    </source>
</reference>
<dbReference type="InterPro" id="IPR027417">
    <property type="entry name" value="P-loop_NTPase"/>
</dbReference>
<dbReference type="Proteomes" id="UP000298763">
    <property type="component" value="Chromosome"/>
</dbReference>
<dbReference type="Proteomes" id="UP000584325">
    <property type="component" value="Unassembled WGS sequence"/>
</dbReference>
<dbReference type="InterPro" id="IPR051782">
    <property type="entry name" value="ABC_Transporter_VariousFunc"/>
</dbReference>
<name>A0A4P8HL81_9BURK</name>